<evidence type="ECO:0000313" key="5">
    <source>
        <dbReference type="Proteomes" id="UP000562352"/>
    </source>
</evidence>
<keyword evidence="5" id="KW-1185">Reference proteome</keyword>
<name>A0A841D7T8_PLAVE</name>
<dbReference type="SUPFAM" id="SSF50494">
    <property type="entry name" value="Trypsin-like serine proteases"/>
    <property type="match status" value="2"/>
</dbReference>
<dbReference type="InterPro" id="IPR043504">
    <property type="entry name" value="Peptidase_S1_PA_chymotrypsin"/>
</dbReference>
<protein>
    <recommendedName>
        <fullName evidence="6">Serine protease</fullName>
    </recommendedName>
</protein>
<dbReference type="Gene3D" id="2.40.10.10">
    <property type="entry name" value="Trypsin-like serine proteases"/>
    <property type="match status" value="2"/>
</dbReference>
<evidence type="ECO:0000256" key="2">
    <source>
        <dbReference type="SAM" id="MobiDB-lite"/>
    </source>
</evidence>
<dbReference type="RefSeq" id="WP_338047977.1">
    <property type="nucleotide sequence ID" value="NZ_JACHJJ010000022.1"/>
</dbReference>
<proteinExistence type="predicted"/>
<dbReference type="InterPro" id="IPR009003">
    <property type="entry name" value="Peptidase_S1_PA"/>
</dbReference>
<accession>A0A841D7T8</accession>
<gene>
    <name evidence="4" type="ORF">FHS22_005582</name>
</gene>
<dbReference type="EMBL" id="JACHJJ010000022">
    <property type="protein sequence ID" value="MBB5966291.1"/>
    <property type="molecule type" value="Genomic_DNA"/>
</dbReference>
<sequence>MNPRVKHLLAPLAVAGLATAALASPAQAAPEYDRDYLTAGKPSAYAIAKFWLDANGAALKKATQYNWDSKDVTKLVRGQGDTSDGKPGLVAPVGGEKGTSAKIKNVNLPKTIGKVFFLDHKGVPRWCSGTSIQSRYRNLVATAGHCAYDVEGNQEVVSNWVFVPGYYQGKAPWGLYVGQAAFTHYNFSAYEDFDHDYAFVAVYDGFVLDGEKKVTAAEFADWKGGKWIEPKTITADEYAAGVSKYGPLGGYRKEDKVATNVETVNPPANPSDPAYLTDEGKGGVKLLAVEVTSYDYGKAPDATNGYKNGEKYISKSGDEKGRTPISKEEYDKLVKEKAAGNFLGALTAVKDKNDVEIEWYKTQYFIKKWVKSTTTTTTAYWLEQYVIGLAKSTGRIGDVVGGQGFAWNQKIGQPVFAFGYPADAHPDGDKPYTGLTPKYCYGKTNAATYAVNEYKAENQIALKCSMTGGADGGPWLLKYSNAKRVGYVNGVTSLFHDQDGNDRVDYVSSPYFDGDAAGVYHQANAVRNTKIVSDRGELLK</sequence>
<organism evidence="4 5">
    <name type="scientific">Planomonospora venezuelensis</name>
    <dbReference type="NCBI Taxonomy" id="1999"/>
    <lineage>
        <taxon>Bacteria</taxon>
        <taxon>Bacillati</taxon>
        <taxon>Actinomycetota</taxon>
        <taxon>Actinomycetes</taxon>
        <taxon>Streptosporangiales</taxon>
        <taxon>Streptosporangiaceae</taxon>
        <taxon>Planomonospora</taxon>
    </lineage>
</organism>
<keyword evidence="1 3" id="KW-0732">Signal</keyword>
<feature type="chain" id="PRO_5032394962" description="Serine protease" evidence="3">
    <location>
        <begin position="29"/>
        <end position="540"/>
    </location>
</feature>
<evidence type="ECO:0008006" key="6">
    <source>
        <dbReference type="Google" id="ProtNLM"/>
    </source>
</evidence>
<dbReference type="InterPro" id="IPR050966">
    <property type="entry name" value="Glutamyl_endopeptidase"/>
</dbReference>
<evidence type="ECO:0000256" key="3">
    <source>
        <dbReference type="SAM" id="SignalP"/>
    </source>
</evidence>
<comment type="caution">
    <text evidence="4">The sequence shown here is derived from an EMBL/GenBank/DDBJ whole genome shotgun (WGS) entry which is preliminary data.</text>
</comment>
<reference evidence="4 5" key="1">
    <citation type="submission" date="2020-08" db="EMBL/GenBank/DDBJ databases">
        <title>Genomic Encyclopedia of Type Strains, Phase III (KMG-III): the genomes of soil and plant-associated and newly described type strains.</title>
        <authorList>
            <person name="Whitman W."/>
        </authorList>
    </citation>
    <scope>NUCLEOTIDE SEQUENCE [LARGE SCALE GENOMIC DNA]</scope>
    <source>
        <strain evidence="4 5">CECT 3303</strain>
    </source>
</reference>
<dbReference type="Proteomes" id="UP000562352">
    <property type="component" value="Unassembled WGS sequence"/>
</dbReference>
<dbReference type="PANTHER" id="PTHR15462">
    <property type="entry name" value="SERINE PROTEASE"/>
    <property type="match status" value="1"/>
</dbReference>
<evidence type="ECO:0000313" key="4">
    <source>
        <dbReference type="EMBL" id="MBB5966291.1"/>
    </source>
</evidence>
<feature type="region of interest" description="Disordered" evidence="2">
    <location>
        <begin position="77"/>
        <end position="96"/>
    </location>
</feature>
<feature type="signal peptide" evidence="3">
    <location>
        <begin position="1"/>
        <end position="28"/>
    </location>
</feature>
<evidence type="ECO:0000256" key="1">
    <source>
        <dbReference type="ARBA" id="ARBA00022729"/>
    </source>
</evidence>
<dbReference type="AlphaFoldDB" id="A0A841D7T8"/>